<dbReference type="STRING" id="2070753.A0A3A2Z3R4"/>
<dbReference type="Pfam" id="PF01326">
    <property type="entry name" value="PPDK_N"/>
    <property type="match status" value="1"/>
</dbReference>
<sequence length="68" mass="7194">MDIEWAKDGITGEMFIVQARPETVQARREAGAFKTYKIGKKGRVLATGLSVGEAAVSGLSASSKPPKT</sequence>
<evidence type="ECO:0000259" key="9">
    <source>
        <dbReference type="Pfam" id="PF01326"/>
    </source>
</evidence>
<gene>
    <name evidence="10" type="ORF">PHISCL_10282</name>
</gene>
<dbReference type="InterPro" id="IPR006319">
    <property type="entry name" value="PEP_synth"/>
</dbReference>
<dbReference type="PANTHER" id="PTHR43030">
    <property type="entry name" value="PHOSPHOENOLPYRUVATE SYNTHASE"/>
    <property type="match status" value="1"/>
</dbReference>
<evidence type="ECO:0000313" key="10">
    <source>
        <dbReference type="EMBL" id="RJE17380.1"/>
    </source>
</evidence>
<dbReference type="SUPFAM" id="SSF56059">
    <property type="entry name" value="Glutathione synthetase ATP-binding domain-like"/>
    <property type="match status" value="1"/>
</dbReference>
<keyword evidence="11" id="KW-1185">Reference proteome</keyword>
<comment type="similarity">
    <text evidence="2">Belongs to the PEP-utilizing enzyme family.</text>
</comment>
<keyword evidence="7" id="KW-0067">ATP-binding</keyword>
<comment type="cofactor">
    <cofactor evidence="1">
        <name>Mg(2+)</name>
        <dbReference type="ChEBI" id="CHEBI:18420"/>
    </cofactor>
</comment>
<keyword evidence="8" id="KW-0460">Magnesium</keyword>
<evidence type="ECO:0000256" key="2">
    <source>
        <dbReference type="ARBA" id="ARBA00007837"/>
    </source>
</evidence>
<organism evidence="10 11">
    <name type="scientific">Aspergillus sclerotialis</name>
    <dbReference type="NCBI Taxonomy" id="2070753"/>
    <lineage>
        <taxon>Eukaryota</taxon>
        <taxon>Fungi</taxon>
        <taxon>Dikarya</taxon>
        <taxon>Ascomycota</taxon>
        <taxon>Pezizomycotina</taxon>
        <taxon>Eurotiomycetes</taxon>
        <taxon>Eurotiomycetidae</taxon>
        <taxon>Eurotiales</taxon>
        <taxon>Aspergillaceae</taxon>
        <taxon>Aspergillus</taxon>
        <taxon>Aspergillus subgen. Polypaecilum</taxon>
    </lineage>
</organism>
<evidence type="ECO:0000256" key="1">
    <source>
        <dbReference type="ARBA" id="ARBA00001946"/>
    </source>
</evidence>
<evidence type="ECO:0000256" key="3">
    <source>
        <dbReference type="ARBA" id="ARBA00022679"/>
    </source>
</evidence>
<evidence type="ECO:0000256" key="5">
    <source>
        <dbReference type="ARBA" id="ARBA00022741"/>
    </source>
</evidence>
<evidence type="ECO:0000256" key="8">
    <source>
        <dbReference type="ARBA" id="ARBA00022842"/>
    </source>
</evidence>
<dbReference type="AlphaFoldDB" id="A0A3A2Z3R4"/>
<keyword evidence="4" id="KW-0479">Metal-binding</keyword>
<evidence type="ECO:0000256" key="4">
    <source>
        <dbReference type="ARBA" id="ARBA00022723"/>
    </source>
</evidence>
<keyword evidence="10" id="KW-0670">Pyruvate</keyword>
<dbReference type="GO" id="GO:0005524">
    <property type="term" value="F:ATP binding"/>
    <property type="evidence" value="ECO:0007669"/>
    <property type="project" value="UniProtKB-KW"/>
</dbReference>
<feature type="domain" description="Pyruvate phosphate dikinase AMP/ATP-binding" evidence="9">
    <location>
        <begin position="1"/>
        <end position="31"/>
    </location>
</feature>
<dbReference type="GO" id="GO:0046872">
    <property type="term" value="F:metal ion binding"/>
    <property type="evidence" value="ECO:0007669"/>
    <property type="project" value="UniProtKB-KW"/>
</dbReference>
<evidence type="ECO:0000313" key="11">
    <source>
        <dbReference type="Proteomes" id="UP000266188"/>
    </source>
</evidence>
<evidence type="ECO:0000256" key="7">
    <source>
        <dbReference type="ARBA" id="ARBA00022840"/>
    </source>
</evidence>
<keyword evidence="5" id="KW-0547">Nucleotide-binding</keyword>
<dbReference type="PANTHER" id="PTHR43030:SF1">
    <property type="entry name" value="PHOSPHOENOLPYRUVATE SYNTHASE"/>
    <property type="match status" value="1"/>
</dbReference>
<keyword evidence="6 10" id="KW-0418">Kinase</keyword>
<dbReference type="GO" id="GO:0008986">
    <property type="term" value="F:pyruvate, water dikinase activity"/>
    <property type="evidence" value="ECO:0007669"/>
    <property type="project" value="InterPro"/>
</dbReference>
<name>A0A3A2Z3R4_9EURO</name>
<evidence type="ECO:0000256" key="6">
    <source>
        <dbReference type="ARBA" id="ARBA00022777"/>
    </source>
</evidence>
<reference evidence="11" key="1">
    <citation type="submission" date="2017-02" db="EMBL/GenBank/DDBJ databases">
        <authorList>
            <person name="Tafer H."/>
            <person name="Lopandic K."/>
        </authorList>
    </citation>
    <scope>NUCLEOTIDE SEQUENCE [LARGE SCALE GENOMIC DNA]</scope>
    <source>
        <strain evidence="11">CBS 366.77</strain>
    </source>
</reference>
<accession>A0A3A2Z3R4</accession>
<comment type="caution">
    <text evidence="10">The sequence shown here is derived from an EMBL/GenBank/DDBJ whole genome shotgun (WGS) entry which is preliminary data.</text>
</comment>
<dbReference type="Gene3D" id="3.30.470.20">
    <property type="entry name" value="ATP-grasp fold, B domain"/>
    <property type="match status" value="1"/>
</dbReference>
<dbReference type="InterPro" id="IPR002192">
    <property type="entry name" value="PPDK_AMP/ATP-bd"/>
</dbReference>
<protein>
    <submittedName>
        <fullName evidence="10">To pyruvate water dikinase</fullName>
    </submittedName>
</protein>
<dbReference type="Proteomes" id="UP000266188">
    <property type="component" value="Unassembled WGS sequence"/>
</dbReference>
<keyword evidence="3" id="KW-0808">Transferase</keyword>
<proteinExistence type="inferred from homology"/>
<dbReference type="EMBL" id="MVGC01001057">
    <property type="protein sequence ID" value="RJE17380.1"/>
    <property type="molecule type" value="Genomic_DNA"/>
</dbReference>